<evidence type="ECO:0000313" key="2">
    <source>
        <dbReference type="WBParaSite" id="Pan_g10371.t1"/>
    </source>
</evidence>
<evidence type="ECO:0000313" key="1">
    <source>
        <dbReference type="Proteomes" id="UP000492821"/>
    </source>
</evidence>
<organism evidence="1 2">
    <name type="scientific">Panagrellus redivivus</name>
    <name type="common">Microworm</name>
    <dbReference type="NCBI Taxonomy" id="6233"/>
    <lineage>
        <taxon>Eukaryota</taxon>
        <taxon>Metazoa</taxon>
        <taxon>Ecdysozoa</taxon>
        <taxon>Nematoda</taxon>
        <taxon>Chromadorea</taxon>
        <taxon>Rhabditida</taxon>
        <taxon>Tylenchina</taxon>
        <taxon>Panagrolaimomorpha</taxon>
        <taxon>Panagrolaimoidea</taxon>
        <taxon>Panagrolaimidae</taxon>
        <taxon>Panagrellus</taxon>
    </lineage>
</organism>
<accession>A0A7E4ZQ32</accession>
<name>A0A7E4ZQ32_PANRE</name>
<dbReference type="AlphaFoldDB" id="A0A7E4ZQ32"/>
<proteinExistence type="predicted"/>
<reference evidence="1" key="1">
    <citation type="journal article" date="2013" name="Genetics">
        <title>The draft genome and transcriptome of Panagrellus redivivus are shaped by the harsh demands of a free-living lifestyle.</title>
        <authorList>
            <person name="Srinivasan J."/>
            <person name="Dillman A.R."/>
            <person name="Macchietto M.G."/>
            <person name="Heikkinen L."/>
            <person name="Lakso M."/>
            <person name="Fracchia K.M."/>
            <person name="Antoshechkin I."/>
            <person name="Mortazavi A."/>
            <person name="Wong G."/>
            <person name="Sternberg P.W."/>
        </authorList>
    </citation>
    <scope>NUCLEOTIDE SEQUENCE [LARGE SCALE GENOMIC DNA]</scope>
    <source>
        <strain evidence="1">MT8872</strain>
    </source>
</reference>
<sequence>MWSLFIYLNVGGSSRVTNPPTVGVMSLVPSSRSSGQLHRLLDLVFGWSLLIGNLRTGQSLCQVQLSSMNSRNLLVHCDWLD</sequence>
<reference evidence="2" key="2">
    <citation type="submission" date="2020-10" db="UniProtKB">
        <authorList>
            <consortium name="WormBaseParasite"/>
        </authorList>
    </citation>
    <scope>IDENTIFICATION</scope>
</reference>
<protein>
    <submittedName>
        <fullName evidence="2">Secreted protein</fullName>
    </submittedName>
</protein>
<dbReference type="Proteomes" id="UP000492821">
    <property type="component" value="Unassembled WGS sequence"/>
</dbReference>
<keyword evidence="1" id="KW-1185">Reference proteome</keyword>
<dbReference type="WBParaSite" id="Pan_g10371.t1">
    <property type="protein sequence ID" value="Pan_g10371.t1"/>
    <property type="gene ID" value="Pan_g10371"/>
</dbReference>